<evidence type="ECO:0000313" key="2">
    <source>
        <dbReference type="Proteomes" id="UP000516046"/>
    </source>
</evidence>
<proteinExistence type="predicted"/>
<accession>A0A7G9WHN4</accession>
<evidence type="ECO:0000313" key="1">
    <source>
        <dbReference type="EMBL" id="QNO18196.1"/>
    </source>
</evidence>
<name>A0A7G9WHN4_9FIRM</name>
<dbReference type="EMBL" id="CP060696">
    <property type="protein sequence ID" value="QNO18196.1"/>
    <property type="molecule type" value="Genomic_DNA"/>
</dbReference>
<protein>
    <submittedName>
        <fullName evidence="1">Uncharacterized protein</fullName>
    </submittedName>
</protein>
<dbReference type="AlphaFoldDB" id="A0A7G9WHN4"/>
<dbReference type="KEGG" id="caml:H6X83_00550"/>
<organism evidence="1 2">
    <name type="scientific">Caproicibacterium amylolyticum</name>
    <dbReference type="NCBI Taxonomy" id="2766537"/>
    <lineage>
        <taxon>Bacteria</taxon>
        <taxon>Bacillati</taxon>
        <taxon>Bacillota</taxon>
        <taxon>Clostridia</taxon>
        <taxon>Eubacteriales</taxon>
        <taxon>Oscillospiraceae</taxon>
        <taxon>Caproicibacterium</taxon>
    </lineage>
</organism>
<dbReference type="RefSeq" id="WP_212507261.1">
    <property type="nucleotide sequence ID" value="NZ_CP060696.1"/>
</dbReference>
<dbReference type="Proteomes" id="UP000516046">
    <property type="component" value="Chromosome"/>
</dbReference>
<keyword evidence="2" id="KW-1185">Reference proteome</keyword>
<reference evidence="1 2" key="1">
    <citation type="submission" date="2020-08" db="EMBL/GenBank/DDBJ databases">
        <authorList>
            <person name="Ren C."/>
            <person name="Gu Y."/>
            <person name="Xu Y."/>
        </authorList>
    </citation>
    <scope>NUCLEOTIDE SEQUENCE [LARGE SCALE GENOMIC DNA]</scope>
    <source>
        <strain evidence="1 2">LBM18003</strain>
    </source>
</reference>
<gene>
    <name evidence="1" type="ORF">H6X83_00550</name>
</gene>
<sequence>MQKNAALLENLAARTNGMFSALRDDPCLEERLLRIPDGQYTLDEWQYALCYLLQSPCCYSSVKELKADLPHNFTASRRNHPSFGFSLKNA</sequence>